<dbReference type="SMART" id="SM00382">
    <property type="entry name" value="AAA"/>
    <property type="match status" value="1"/>
</dbReference>
<dbReference type="CDD" id="cd03213">
    <property type="entry name" value="ABCG_EPDR"/>
    <property type="match status" value="1"/>
</dbReference>
<keyword evidence="5" id="KW-0547">Nucleotide-binding</keyword>
<dbReference type="InterPro" id="IPR003593">
    <property type="entry name" value="AAA+_ATPase"/>
</dbReference>
<dbReference type="PANTHER" id="PTHR48042">
    <property type="entry name" value="ABC TRANSPORTER G FAMILY MEMBER 11"/>
    <property type="match status" value="1"/>
</dbReference>
<keyword evidence="4 9" id="KW-0812">Transmembrane</keyword>
<evidence type="ECO:0000256" key="2">
    <source>
        <dbReference type="ARBA" id="ARBA00005814"/>
    </source>
</evidence>
<feature type="transmembrane region" description="Helical" evidence="9">
    <location>
        <begin position="414"/>
        <end position="433"/>
    </location>
</feature>
<evidence type="ECO:0000256" key="7">
    <source>
        <dbReference type="ARBA" id="ARBA00022989"/>
    </source>
</evidence>
<feature type="transmembrane region" description="Helical" evidence="9">
    <location>
        <begin position="453"/>
        <end position="481"/>
    </location>
</feature>
<comment type="subcellular location">
    <subcellularLocation>
        <location evidence="1">Membrane</location>
        <topology evidence="1">Multi-pass membrane protein</topology>
    </subcellularLocation>
</comment>
<dbReference type="GO" id="GO:0140359">
    <property type="term" value="F:ABC-type transporter activity"/>
    <property type="evidence" value="ECO:0007669"/>
    <property type="project" value="InterPro"/>
</dbReference>
<evidence type="ECO:0000259" key="10">
    <source>
        <dbReference type="PROSITE" id="PS50893"/>
    </source>
</evidence>
<evidence type="ECO:0000256" key="4">
    <source>
        <dbReference type="ARBA" id="ARBA00022692"/>
    </source>
</evidence>
<name>A0AAN7M7Y4_TRANT</name>
<keyword evidence="6" id="KW-0067">ATP-binding</keyword>
<sequence>MENVEDGVPSSEAAKRYGERPTSMYLVWEDLSVVLPNSGNGHSRKLLNGITGSAEPGRLLAIMGPSGSGKTTLLDSLAGRLSTNCIMTGNILLNGKKKRAGSRGPAYVTQDDVLLGTLTVRETITYSAHLRLPSTLTGEEIEKSIEEVIIQMGLQDCSDRVIGNWHLRGISNGERKRVSIAIETITKPSLLFLDEPTSGLDSASAFFVVQTLCDICQSGRTVISVIHQPSSEVFTLFDDLCLLADGQTVYFGRAEMATEFFAETGFLCPRRRNPSDHFLCCINTDFDTVTTYMGSNRSSEVQARPGLHTNSTASEIKALLVEKYRFSKYASISRARVEEILKMEGMEVPRSTGSRATWRKQLSTLTRRSFVNMCRDVGYYWLRIAIYIVVSLAVGSIFFNVGKSFSAIFARGSSGAFLAGFMTFMSIGGFPSFTEELKIFYRERLNGHYGVAVYTIANFLSASPFLAMMSLATSAITNYMVKYRPGISHFMYIWLDLFGSIAVVESSMMVIAALVPNFMMGVILGAGYVAIMMMTSGYFRFLADLPKVFWRYPISYINYGAWALQGVYKDDMIGLEFDPLVPGDPKLKGEAVLTGVLRIDVSYSKWWDLAAIAAIFISCRLLFFTILKFKERVSPFIKALLTKRTLQRLSRRPSFRKLPPFPSQRYQNLRPLSSLEGLDSPAH</sequence>
<comment type="similarity">
    <text evidence="2">Belongs to the ABC transporter superfamily. ABCG family. Eye pigment precursor importer (TC 3.A.1.204) subfamily.</text>
</comment>
<evidence type="ECO:0000313" key="11">
    <source>
        <dbReference type="EMBL" id="KAK4791245.1"/>
    </source>
</evidence>
<keyword evidence="3" id="KW-0813">Transport</keyword>
<dbReference type="InterPro" id="IPR003439">
    <property type="entry name" value="ABC_transporter-like_ATP-bd"/>
</dbReference>
<dbReference type="EMBL" id="JAXQNO010000009">
    <property type="protein sequence ID" value="KAK4791245.1"/>
    <property type="molecule type" value="Genomic_DNA"/>
</dbReference>
<feature type="transmembrane region" description="Helical" evidence="9">
    <location>
        <begin position="549"/>
        <end position="568"/>
    </location>
</feature>
<evidence type="ECO:0000256" key="9">
    <source>
        <dbReference type="SAM" id="Phobius"/>
    </source>
</evidence>
<protein>
    <recommendedName>
        <fullName evidence="10">ABC transporter domain-containing protein</fullName>
    </recommendedName>
</protein>
<dbReference type="PROSITE" id="PS50893">
    <property type="entry name" value="ABC_TRANSPORTER_2"/>
    <property type="match status" value="1"/>
</dbReference>
<evidence type="ECO:0000256" key="6">
    <source>
        <dbReference type="ARBA" id="ARBA00022840"/>
    </source>
</evidence>
<feature type="transmembrane region" description="Helical" evidence="9">
    <location>
        <begin position="380"/>
        <end position="402"/>
    </location>
</feature>
<dbReference type="Pfam" id="PF01061">
    <property type="entry name" value="ABC2_membrane"/>
    <property type="match status" value="1"/>
</dbReference>
<feature type="transmembrane region" description="Helical" evidence="9">
    <location>
        <begin position="521"/>
        <end position="542"/>
    </location>
</feature>
<dbReference type="InterPro" id="IPR052215">
    <property type="entry name" value="Plant_ABCG"/>
</dbReference>
<dbReference type="InterPro" id="IPR027417">
    <property type="entry name" value="P-loop_NTPase"/>
</dbReference>
<evidence type="ECO:0000256" key="5">
    <source>
        <dbReference type="ARBA" id="ARBA00022741"/>
    </source>
</evidence>
<evidence type="ECO:0000313" key="12">
    <source>
        <dbReference type="Proteomes" id="UP001346149"/>
    </source>
</evidence>
<evidence type="ECO:0000256" key="8">
    <source>
        <dbReference type="ARBA" id="ARBA00023136"/>
    </source>
</evidence>
<gene>
    <name evidence="11" type="ORF">SAY86_031658</name>
</gene>
<dbReference type="GO" id="GO:0005524">
    <property type="term" value="F:ATP binding"/>
    <property type="evidence" value="ECO:0007669"/>
    <property type="project" value="UniProtKB-KW"/>
</dbReference>
<dbReference type="GO" id="GO:0016020">
    <property type="term" value="C:membrane"/>
    <property type="evidence" value="ECO:0007669"/>
    <property type="project" value="UniProtKB-SubCell"/>
</dbReference>
<dbReference type="Proteomes" id="UP001346149">
    <property type="component" value="Unassembled WGS sequence"/>
</dbReference>
<keyword evidence="7 9" id="KW-1133">Transmembrane helix</keyword>
<dbReference type="InterPro" id="IPR043926">
    <property type="entry name" value="ABCG_dom"/>
</dbReference>
<dbReference type="SUPFAM" id="SSF52540">
    <property type="entry name" value="P-loop containing nucleoside triphosphate hydrolases"/>
    <property type="match status" value="1"/>
</dbReference>
<organism evidence="11 12">
    <name type="scientific">Trapa natans</name>
    <name type="common">Water chestnut</name>
    <dbReference type="NCBI Taxonomy" id="22666"/>
    <lineage>
        <taxon>Eukaryota</taxon>
        <taxon>Viridiplantae</taxon>
        <taxon>Streptophyta</taxon>
        <taxon>Embryophyta</taxon>
        <taxon>Tracheophyta</taxon>
        <taxon>Spermatophyta</taxon>
        <taxon>Magnoliopsida</taxon>
        <taxon>eudicotyledons</taxon>
        <taxon>Gunneridae</taxon>
        <taxon>Pentapetalae</taxon>
        <taxon>rosids</taxon>
        <taxon>malvids</taxon>
        <taxon>Myrtales</taxon>
        <taxon>Lythraceae</taxon>
        <taxon>Trapa</taxon>
    </lineage>
</organism>
<dbReference type="GO" id="GO:0016887">
    <property type="term" value="F:ATP hydrolysis activity"/>
    <property type="evidence" value="ECO:0007669"/>
    <property type="project" value="InterPro"/>
</dbReference>
<dbReference type="PANTHER" id="PTHR48042:SF15">
    <property type="entry name" value="ABC TRANSPORTER G FAMILY MEMBER 13"/>
    <property type="match status" value="1"/>
</dbReference>
<accession>A0AAN7M7Y4</accession>
<dbReference type="Gene3D" id="3.40.50.300">
    <property type="entry name" value="P-loop containing nucleotide triphosphate hydrolases"/>
    <property type="match status" value="1"/>
</dbReference>
<feature type="transmembrane region" description="Helical" evidence="9">
    <location>
        <begin position="606"/>
        <end position="627"/>
    </location>
</feature>
<dbReference type="Pfam" id="PF00005">
    <property type="entry name" value="ABC_tran"/>
    <property type="match status" value="1"/>
</dbReference>
<dbReference type="AlphaFoldDB" id="A0AAN7M7Y4"/>
<keyword evidence="12" id="KW-1185">Reference proteome</keyword>
<evidence type="ECO:0000256" key="3">
    <source>
        <dbReference type="ARBA" id="ARBA00022448"/>
    </source>
</evidence>
<evidence type="ECO:0000256" key="1">
    <source>
        <dbReference type="ARBA" id="ARBA00004141"/>
    </source>
</evidence>
<keyword evidence="8 9" id="KW-0472">Membrane</keyword>
<dbReference type="Pfam" id="PF19055">
    <property type="entry name" value="ABC2_membrane_7"/>
    <property type="match status" value="1"/>
</dbReference>
<reference evidence="11 12" key="1">
    <citation type="journal article" date="2023" name="Hortic Res">
        <title>Pangenome of water caltrop reveals structural variations and asymmetric subgenome divergence after allopolyploidization.</title>
        <authorList>
            <person name="Zhang X."/>
            <person name="Chen Y."/>
            <person name="Wang L."/>
            <person name="Yuan Y."/>
            <person name="Fang M."/>
            <person name="Shi L."/>
            <person name="Lu R."/>
            <person name="Comes H.P."/>
            <person name="Ma Y."/>
            <person name="Chen Y."/>
            <person name="Huang G."/>
            <person name="Zhou Y."/>
            <person name="Zheng Z."/>
            <person name="Qiu Y."/>
        </authorList>
    </citation>
    <scope>NUCLEOTIDE SEQUENCE [LARGE SCALE GENOMIC DNA]</scope>
    <source>
        <strain evidence="11">F231</strain>
    </source>
</reference>
<dbReference type="InterPro" id="IPR013525">
    <property type="entry name" value="ABC2_TM"/>
</dbReference>
<proteinExistence type="inferred from homology"/>
<comment type="caution">
    <text evidence="11">The sequence shown here is derived from an EMBL/GenBank/DDBJ whole genome shotgun (WGS) entry which is preliminary data.</text>
</comment>
<feature type="transmembrane region" description="Helical" evidence="9">
    <location>
        <begin position="493"/>
        <end position="515"/>
    </location>
</feature>
<feature type="domain" description="ABC transporter" evidence="10">
    <location>
        <begin position="26"/>
        <end position="270"/>
    </location>
</feature>